<evidence type="ECO:0000313" key="2">
    <source>
        <dbReference type="Proteomes" id="UP001321492"/>
    </source>
</evidence>
<organism evidence="1 2">
    <name type="scientific">Chelatococcus albus</name>
    <dbReference type="NCBI Taxonomy" id="3047466"/>
    <lineage>
        <taxon>Bacteria</taxon>
        <taxon>Pseudomonadati</taxon>
        <taxon>Pseudomonadota</taxon>
        <taxon>Alphaproteobacteria</taxon>
        <taxon>Hyphomicrobiales</taxon>
        <taxon>Chelatococcaceae</taxon>
        <taxon>Chelatococcus</taxon>
    </lineage>
</organism>
<dbReference type="EMBL" id="JASJEV010000014">
    <property type="protein sequence ID" value="MDJ1159912.1"/>
    <property type="molecule type" value="Genomic_DNA"/>
</dbReference>
<name>A0ABT7AKL2_9HYPH</name>
<proteinExistence type="predicted"/>
<protein>
    <submittedName>
        <fullName evidence="1">Uncharacterized protein</fullName>
    </submittedName>
</protein>
<accession>A0ABT7AKL2</accession>
<gene>
    <name evidence="1" type="ORF">QNA08_16970</name>
</gene>
<dbReference type="RefSeq" id="WP_283741911.1">
    <property type="nucleotide sequence ID" value="NZ_JASJEV010000014.1"/>
</dbReference>
<dbReference type="Proteomes" id="UP001321492">
    <property type="component" value="Unassembled WGS sequence"/>
</dbReference>
<keyword evidence="2" id="KW-1185">Reference proteome</keyword>
<evidence type="ECO:0000313" key="1">
    <source>
        <dbReference type="EMBL" id="MDJ1159912.1"/>
    </source>
</evidence>
<reference evidence="1 2" key="1">
    <citation type="submission" date="2023-05" db="EMBL/GenBank/DDBJ databases">
        <title>Chelatococcus sp. nov., a moderately thermophilic bacterium isolated from hot spring microbial mat.</title>
        <authorList>
            <person name="Hu C.-J."/>
            <person name="Li W.-J."/>
        </authorList>
    </citation>
    <scope>NUCLEOTIDE SEQUENCE [LARGE SCALE GENOMIC DNA]</scope>
    <source>
        <strain evidence="1 2">SYSU G07232</strain>
    </source>
</reference>
<sequence length="91" mass="10094">MARQETSIEGAHRVKLAEVDWDDLIEPGAYVELGTGDLYRFPKEALIPGGSLVVTKESHGASRLIQVSKDPYVTTMRARLICAQHNVEPNF</sequence>
<comment type="caution">
    <text evidence="1">The sequence shown here is derived from an EMBL/GenBank/DDBJ whole genome shotgun (WGS) entry which is preliminary data.</text>
</comment>